<dbReference type="InterPro" id="IPR015590">
    <property type="entry name" value="Aldehyde_DH_dom"/>
</dbReference>
<evidence type="ECO:0000256" key="6">
    <source>
        <dbReference type="SAM" id="MobiDB-lite"/>
    </source>
</evidence>
<gene>
    <name evidence="8" type="ordered locus">Htur_3822</name>
</gene>
<protein>
    <submittedName>
        <fullName evidence="8">Aldehyde Dehydrogenase</fullName>
    </submittedName>
</protein>
<sequence length="518" mass="56002">MQSENYRGEPDAVSEDVLERHREAAAPIQERYDLYIGGEWSESDGGDVVESLDAITGETLAEYQQGTAADVDRAVDAAEEAYRSEWGELSSSERAEYLEELADAIEEKAELLSTIDTLETGFPILTTPALAQQTAGQLRYFASVARSTDKGAVPSTGEMEKHHHIYTQEEPYGVVGLITPWNGPLGNLGVKLAPALAAGNTVVYKPSPRGVVSSFEAMDIIDDVLPDGTVNMVPGTGPEVGEAISSHSRIRKVSLTGSTAAGQSVMKSAASNIKAISLELGGKSPSIVFPDADLETTAQGVAMGIYGFNGQVCTAGSRLFLHEDIYDEFLETLSATAEQMFQMGDPLDDGTMLGPLIDHKHLDRVQSYVDEAVEDGATLYMGGESQDIEGLGGAPFFEPTILTDVDNDDTVACEEVFGPVLTVLKWSDREEMLELANDTEYGLASGIWTQDLQTAHTVSDELEAGVVWVNCYNAFQTGVPHGGYKQSGAGREMNRQAYHEYRQTKTVNINLSDTWPRM</sequence>
<accession>D2RZY5</accession>
<geneLocation type="plasmid" evidence="8 9">
    <name>pHTUR01</name>
</geneLocation>
<dbReference type="Gene3D" id="3.40.605.10">
    <property type="entry name" value="Aldehyde Dehydrogenase, Chain A, domain 1"/>
    <property type="match status" value="1"/>
</dbReference>
<evidence type="ECO:0000256" key="4">
    <source>
        <dbReference type="PROSITE-ProRule" id="PRU10007"/>
    </source>
</evidence>
<dbReference type="KEGG" id="htu:Htur_3822"/>
<dbReference type="AlphaFoldDB" id="D2RZY5"/>
<dbReference type="PROSITE" id="PS00070">
    <property type="entry name" value="ALDEHYDE_DEHYDR_CYS"/>
    <property type="match status" value="1"/>
</dbReference>
<evidence type="ECO:0000259" key="7">
    <source>
        <dbReference type="Pfam" id="PF00171"/>
    </source>
</evidence>
<evidence type="ECO:0000313" key="8">
    <source>
        <dbReference type="EMBL" id="ADB62682.1"/>
    </source>
</evidence>
<dbReference type="Proteomes" id="UP000001903">
    <property type="component" value="Plasmid pHTUR01"/>
</dbReference>
<feature type="region of interest" description="Disordered" evidence="6">
    <location>
        <begin position="1"/>
        <end position="21"/>
    </location>
</feature>
<dbReference type="OrthoDB" id="6342at2157"/>
<evidence type="ECO:0000256" key="5">
    <source>
        <dbReference type="RuleBase" id="RU003345"/>
    </source>
</evidence>
<dbReference type="InterPro" id="IPR016161">
    <property type="entry name" value="Ald_DH/histidinol_DH"/>
</dbReference>
<keyword evidence="9" id="KW-1185">Reference proteome</keyword>
<comment type="similarity">
    <text evidence="1 5">Belongs to the aldehyde dehydrogenase family.</text>
</comment>
<dbReference type="FunFam" id="3.40.605.10:FF:000007">
    <property type="entry name" value="NAD/NADP-dependent betaine aldehyde dehydrogenase"/>
    <property type="match status" value="1"/>
</dbReference>
<name>D2RZY5_HALTV</name>
<keyword evidence="3 5" id="KW-0560">Oxidoreductase</keyword>
<proteinExistence type="inferred from homology"/>
<organism evidence="8 9">
    <name type="scientific">Haloterrigena turkmenica (strain ATCC 51198 / DSM 5511 / JCM 9101 / NCIMB 13204 / VKM B-1734 / 4k)</name>
    <name type="common">Halococcus turkmenicus</name>
    <dbReference type="NCBI Taxonomy" id="543526"/>
    <lineage>
        <taxon>Archaea</taxon>
        <taxon>Methanobacteriati</taxon>
        <taxon>Methanobacteriota</taxon>
        <taxon>Stenosarchaea group</taxon>
        <taxon>Halobacteria</taxon>
        <taxon>Halobacteriales</taxon>
        <taxon>Natrialbaceae</taxon>
        <taxon>Haloterrigena</taxon>
    </lineage>
</organism>
<evidence type="ECO:0000313" key="9">
    <source>
        <dbReference type="Proteomes" id="UP000001903"/>
    </source>
</evidence>
<comment type="subunit">
    <text evidence="2">Homotetramer.</text>
</comment>
<evidence type="ECO:0000256" key="2">
    <source>
        <dbReference type="ARBA" id="ARBA00011881"/>
    </source>
</evidence>
<evidence type="ECO:0000256" key="1">
    <source>
        <dbReference type="ARBA" id="ARBA00009986"/>
    </source>
</evidence>
<reference evidence="8 9" key="1">
    <citation type="journal article" date="2010" name="Stand. Genomic Sci.">
        <title>Complete genome sequence of Haloterrigena turkmenica type strain (4k).</title>
        <authorList>
            <person name="Saunders E."/>
            <person name="Tindall B.J."/>
            <person name="Fahnrich R."/>
            <person name="Lapidus A."/>
            <person name="Copeland A."/>
            <person name="Del Rio T.G."/>
            <person name="Lucas S."/>
            <person name="Chen F."/>
            <person name="Tice H."/>
            <person name="Cheng J.F."/>
            <person name="Han C."/>
            <person name="Detter J.C."/>
            <person name="Bruce D."/>
            <person name="Goodwin L."/>
            <person name="Chain P."/>
            <person name="Pitluck S."/>
            <person name="Pati A."/>
            <person name="Ivanova N."/>
            <person name="Mavromatis K."/>
            <person name="Chen A."/>
            <person name="Palaniappan K."/>
            <person name="Land M."/>
            <person name="Hauser L."/>
            <person name="Chang Y.J."/>
            <person name="Jeffries C.D."/>
            <person name="Brettin T."/>
            <person name="Rohde M."/>
            <person name="Goker M."/>
            <person name="Bristow J."/>
            <person name="Eisen J.A."/>
            <person name="Markowitz V."/>
            <person name="Hugenholtz P."/>
            <person name="Klenk H.P."/>
            <person name="Kyrpides N.C."/>
        </authorList>
    </citation>
    <scope>NUCLEOTIDE SEQUENCE [LARGE SCALE GENOMIC DNA]</scope>
    <source>
        <strain evidence="9">ATCC 51198 / DSM 5511 / JCM 9101 / NCIMB 13204 / VKM B-1734 / 4k</strain>
    </source>
</reference>
<dbReference type="HOGENOM" id="CLU_005391_0_1_2"/>
<dbReference type="InterPro" id="IPR029510">
    <property type="entry name" value="Ald_DH_CS_GLU"/>
</dbReference>
<dbReference type="GO" id="GO:0016620">
    <property type="term" value="F:oxidoreductase activity, acting on the aldehyde or oxo group of donors, NAD or NADP as acceptor"/>
    <property type="evidence" value="ECO:0007669"/>
    <property type="project" value="InterPro"/>
</dbReference>
<dbReference type="Gene3D" id="3.40.309.10">
    <property type="entry name" value="Aldehyde Dehydrogenase, Chain A, domain 2"/>
    <property type="match status" value="1"/>
</dbReference>
<dbReference type="PANTHER" id="PTHR11699">
    <property type="entry name" value="ALDEHYDE DEHYDROGENASE-RELATED"/>
    <property type="match status" value="1"/>
</dbReference>
<dbReference type="Pfam" id="PF00171">
    <property type="entry name" value="Aldedh"/>
    <property type="match status" value="1"/>
</dbReference>
<dbReference type="FunFam" id="3.40.309.10:FF:000012">
    <property type="entry name" value="Betaine aldehyde dehydrogenase"/>
    <property type="match status" value="1"/>
</dbReference>
<dbReference type="InterPro" id="IPR016162">
    <property type="entry name" value="Ald_DH_N"/>
</dbReference>
<dbReference type="SUPFAM" id="SSF53720">
    <property type="entry name" value="ALDH-like"/>
    <property type="match status" value="1"/>
</dbReference>
<evidence type="ECO:0000256" key="3">
    <source>
        <dbReference type="ARBA" id="ARBA00023002"/>
    </source>
</evidence>
<dbReference type="InterPro" id="IPR016163">
    <property type="entry name" value="Ald_DH_C"/>
</dbReference>
<dbReference type="InterPro" id="IPR016160">
    <property type="entry name" value="Ald_DH_CS_CYS"/>
</dbReference>
<keyword evidence="8" id="KW-0614">Plasmid</keyword>
<dbReference type="PROSITE" id="PS00687">
    <property type="entry name" value="ALDEHYDE_DEHYDR_GLU"/>
    <property type="match status" value="1"/>
</dbReference>
<feature type="active site" evidence="4">
    <location>
        <position position="279"/>
    </location>
</feature>
<feature type="domain" description="Aldehyde dehydrogenase" evidence="7">
    <location>
        <begin position="40"/>
        <end position="507"/>
    </location>
</feature>
<feature type="compositionally biased region" description="Basic and acidic residues" evidence="6">
    <location>
        <begin position="1"/>
        <end position="10"/>
    </location>
</feature>
<dbReference type="EMBL" id="CP001861">
    <property type="protein sequence ID" value="ADB62682.1"/>
    <property type="molecule type" value="Genomic_DNA"/>
</dbReference>